<dbReference type="Pfam" id="PF17678">
    <property type="entry name" value="Glyco_hydro_92N"/>
    <property type="match status" value="1"/>
</dbReference>
<dbReference type="InterPro" id="IPR014718">
    <property type="entry name" value="GH-type_carb-bd"/>
</dbReference>
<dbReference type="PANTHER" id="PTHR12143">
    <property type="entry name" value="PEPTIDE N-GLYCANASE PNGASE -RELATED"/>
    <property type="match status" value="1"/>
</dbReference>
<dbReference type="Gene3D" id="1.20.1610.10">
    <property type="entry name" value="alpha-1,2-mannosidases domains"/>
    <property type="match status" value="1"/>
</dbReference>
<dbReference type="NCBIfam" id="TIGR01180">
    <property type="entry name" value="aman2_put"/>
    <property type="match status" value="1"/>
</dbReference>
<dbReference type="InterPro" id="IPR050883">
    <property type="entry name" value="PNGase"/>
</dbReference>
<comment type="caution">
    <text evidence="4">The sequence shown here is derived from an EMBL/GenBank/DDBJ whole genome shotgun (WGS) entry which is preliminary data.</text>
</comment>
<protein>
    <submittedName>
        <fullName evidence="4">Glycoside hydrolase family 92 protein</fullName>
    </submittedName>
</protein>
<feature type="domain" description="Glycosyl hydrolase family 92" evidence="2">
    <location>
        <begin position="307"/>
        <end position="818"/>
    </location>
</feature>
<dbReference type="Gene3D" id="3.30.2080.10">
    <property type="entry name" value="GH92 mannosidase domain"/>
    <property type="match status" value="1"/>
</dbReference>
<dbReference type="InterPro" id="IPR005887">
    <property type="entry name" value="GH92_a_mannosidase_put"/>
</dbReference>
<dbReference type="InterPro" id="IPR008928">
    <property type="entry name" value="6-hairpin_glycosidase_sf"/>
</dbReference>
<keyword evidence="1" id="KW-0812">Transmembrane</keyword>
<feature type="domain" description="Glycosyl hydrolase family 92 N-terminal" evidence="3">
    <location>
        <begin position="63"/>
        <end position="301"/>
    </location>
</feature>
<dbReference type="EMBL" id="WTPW01000837">
    <property type="protein sequence ID" value="KAF0475952.1"/>
    <property type="molecule type" value="Genomic_DNA"/>
</dbReference>
<gene>
    <name evidence="4" type="ORF">F8M41_024507</name>
</gene>
<keyword evidence="1" id="KW-0472">Membrane</keyword>
<evidence type="ECO:0000256" key="1">
    <source>
        <dbReference type="SAM" id="Phobius"/>
    </source>
</evidence>
<dbReference type="GO" id="GO:0006516">
    <property type="term" value="P:glycoprotein catabolic process"/>
    <property type="evidence" value="ECO:0007669"/>
    <property type="project" value="TreeGrafter"/>
</dbReference>
<dbReference type="GO" id="GO:0005975">
    <property type="term" value="P:carbohydrate metabolic process"/>
    <property type="evidence" value="ECO:0007669"/>
    <property type="project" value="InterPro"/>
</dbReference>
<dbReference type="GO" id="GO:0000224">
    <property type="term" value="F:peptide-N4-(N-acetyl-beta-glucosaminyl)asparagine amidase activity"/>
    <property type="evidence" value="ECO:0007669"/>
    <property type="project" value="TreeGrafter"/>
</dbReference>
<dbReference type="OrthoDB" id="2348006at2759"/>
<dbReference type="GO" id="GO:0030246">
    <property type="term" value="F:carbohydrate binding"/>
    <property type="evidence" value="ECO:0007669"/>
    <property type="project" value="InterPro"/>
</dbReference>
<keyword evidence="5" id="KW-1185">Reference proteome</keyword>
<evidence type="ECO:0000259" key="3">
    <source>
        <dbReference type="Pfam" id="PF17678"/>
    </source>
</evidence>
<dbReference type="AlphaFoldDB" id="A0A8H4AAL0"/>
<reference evidence="4 5" key="1">
    <citation type="journal article" date="2019" name="Environ. Microbiol.">
        <title>At the nexus of three kingdoms: the genome of the mycorrhizal fungus Gigaspora margarita provides insights into plant, endobacterial and fungal interactions.</title>
        <authorList>
            <person name="Venice F."/>
            <person name="Ghignone S."/>
            <person name="Salvioli di Fossalunga A."/>
            <person name="Amselem J."/>
            <person name="Novero M."/>
            <person name="Xianan X."/>
            <person name="Sedzielewska Toro K."/>
            <person name="Morin E."/>
            <person name="Lipzen A."/>
            <person name="Grigoriev I.V."/>
            <person name="Henrissat B."/>
            <person name="Martin F.M."/>
            <person name="Bonfante P."/>
        </authorList>
    </citation>
    <scope>NUCLEOTIDE SEQUENCE [LARGE SCALE GENOMIC DNA]</scope>
    <source>
        <strain evidence="4 5">BEG34</strain>
    </source>
</reference>
<dbReference type="InterPro" id="IPR041371">
    <property type="entry name" value="GH92_N"/>
</dbReference>
<accession>A0A8H4AAL0</accession>
<proteinExistence type="predicted"/>
<dbReference type="InterPro" id="IPR012939">
    <property type="entry name" value="Glyco_hydro_92"/>
</dbReference>
<dbReference type="Proteomes" id="UP000439903">
    <property type="component" value="Unassembled WGS sequence"/>
</dbReference>
<keyword evidence="4" id="KW-0378">Hydrolase</keyword>
<keyword evidence="1" id="KW-1133">Transmembrane helix</keyword>
<dbReference type="GO" id="GO:0005829">
    <property type="term" value="C:cytosol"/>
    <property type="evidence" value="ECO:0007669"/>
    <property type="project" value="TreeGrafter"/>
</dbReference>
<dbReference type="Gene3D" id="1.20.1050.60">
    <property type="entry name" value="alpha-1,2-mannosidase"/>
    <property type="match status" value="1"/>
</dbReference>
<evidence type="ECO:0000313" key="4">
    <source>
        <dbReference type="EMBL" id="KAF0475952.1"/>
    </source>
</evidence>
<dbReference type="SUPFAM" id="SSF48208">
    <property type="entry name" value="Six-hairpin glycosidases"/>
    <property type="match status" value="1"/>
</dbReference>
<dbReference type="Pfam" id="PF07971">
    <property type="entry name" value="Glyco_hydro_92"/>
    <property type="match status" value="1"/>
</dbReference>
<organism evidence="4 5">
    <name type="scientific">Gigaspora margarita</name>
    <dbReference type="NCBI Taxonomy" id="4874"/>
    <lineage>
        <taxon>Eukaryota</taxon>
        <taxon>Fungi</taxon>
        <taxon>Fungi incertae sedis</taxon>
        <taxon>Mucoromycota</taxon>
        <taxon>Glomeromycotina</taxon>
        <taxon>Glomeromycetes</taxon>
        <taxon>Diversisporales</taxon>
        <taxon>Gigasporaceae</taxon>
        <taxon>Gigaspora</taxon>
    </lineage>
</organism>
<evidence type="ECO:0000313" key="5">
    <source>
        <dbReference type="Proteomes" id="UP000439903"/>
    </source>
</evidence>
<dbReference type="Gene3D" id="2.70.98.10">
    <property type="match status" value="1"/>
</dbReference>
<feature type="transmembrane region" description="Helical" evidence="1">
    <location>
        <begin position="23"/>
        <end position="44"/>
    </location>
</feature>
<evidence type="ECO:0000259" key="2">
    <source>
        <dbReference type="Pfam" id="PF07971"/>
    </source>
</evidence>
<sequence>MKKNCLLFLRNSIYRLYRMNRKLFRFFLLLAFIISQYLIVIYTIQNIPGRYSRIDIISDVAKYANPLIGTANDGHVFPGPCLPFGVVKVGFDTDDKSDFNGGYTTRGRITGISHLHVSGTGGEPKYGVISQMPVMDRPEDRFRLDSFSSERSFEHFEVGYLKFGLKRYQIMVELTASRRTGVHRYTFPPAENSAKVILDLGHILSFGWSARYENAAITSISHNHVKGVGRYRGGWNSDGQYAVYFCSQFNVNATNYDTWWNNRINKNTSTYIGVSFVDKIGAILTFNTIKDPVIVSRVGISFISTDQACENAESEVPDWDFDKTREEAVMAWNKELGRIQVTGGTINVTESFYSNLYRTMIIPSDRTGENPDWKSFDKKGNPVPYYEDFYTLWDTFRTTNPLFTLFQPERAVDITSSLVDIYVHEGYMPDGRSGSWNGMTQGGSNADMVVAETYLKNLDVSGKIDWELAYKALIKDAEIDPWEKGLSEGRLYLTDYKKYGYIPFPDDGKTGYANAQCSRTLEYSANDYSIGLVAKGLGKIEDFIKYKKRASSWENLWCSDKTYDGVKGFILPRYINGSFNMNWDVDRNFDGGWNTFYEATSWEYSLDVPFDVRKLIELSGGPKRFEERLDKTFSDKTFLGTYYNIGNEPDFFHTCLYHFIGKQYKSVEIIRKILETSFKNSNDGIPGNDDSGAMGSWYAFNALGLFPIAGTDIYLINSPQFDEITIYLSISPPITFQIIAHNLTYTPDDESDVSSINHVNNTDSSNSASSSIATDNSRQVYINPYVQSVKLNGQKWEKTWFRHSDISKGAIMELQMGPKPSKVWGIVDEEIEKKKDVEDRVVPPSMSDYKTDEVISKKKVFIDSDGWISINFLNR</sequence>
<dbReference type="GO" id="GO:0005634">
    <property type="term" value="C:nucleus"/>
    <property type="evidence" value="ECO:0007669"/>
    <property type="project" value="TreeGrafter"/>
</dbReference>
<dbReference type="PANTHER" id="PTHR12143:SF38">
    <property type="entry name" value="ALPHA-1,2-MANNOSIDASE FAMILY PROTEIN (AFU_ORTHOLOGUE AFUA_5G10520)"/>
    <property type="match status" value="1"/>
</dbReference>
<name>A0A8H4AAL0_GIGMA</name>